<dbReference type="InterPro" id="IPR041682">
    <property type="entry name" value="AAA_14"/>
</dbReference>
<dbReference type="PANTHER" id="PTHR34704:SF1">
    <property type="entry name" value="ATPASE"/>
    <property type="match status" value="1"/>
</dbReference>
<dbReference type="Pfam" id="PF13173">
    <property type="entry name" value="AAA_14"/>
    <property type="match status" value="1"/>
</dbReference>
<dbReference type="InterPro" id="IPR027417">
    <property type="entry name" value="P-loop_NTPase"/>
</dbReference>
<comment type="caution">
    <text evidence="2">The sequence shown here is derived from an EMBL/GenBank/DDBJ whole genome shotgun (WGS) entry which is preliminary data.</text>
</comment>
<feature type="domain" description="AAA" evidence="1">
    <location>
        <begin position="22"/>
        <end position="122"/>
    </location>
</feature>
<evidence type="ECO:0000313" key="3">
    <source>
        <dbReference type="Proteomes" id="UP000050360"/>
    </source>
</evidence>
<sequence length="300" mass="34580">MNRGSEIIYRDESDEIKKLNGWILIYGRKKVGKTFLIKNFLEYDVFFRVNRDGSILAEKFIISRINNMDDFSRAVSELLLADKKVVIDEFQRLPESVIERISTLHPKGKVILSGSSMRVIKKLFGSKSPLLGLAMQYKLGLIRPVNILRELSKKMDAMQAIELAPYLADAWTIPFYTKESDSEKVIYDLLKYSKFTVPSLVGEIFTEEEREFTKVYEAILRLIGAGELDYKNIASILASRKVITRADSSLIIPYIKNMEGMGWWIPCRYIPQRKKCTDCLHLLWRLFSILLTDTVLKTGT</sequence>
<organism evidence="2 3">
    <name type="scientific">Candidatus Methanoperedens nitratireducens</name>
    <dbReference type="NCBI Taxonomy" id="1392998"/>
    <lineage>
        <taxon>Archaea</taxon>
        <taxon>Methanobacteriati</taxon>
        <taxon>Methanobacteriota</taxon>
        <taxon>Stenosarchaea group</taxon>
        <taxon>Methanomicrobia</taxon>
        <taxon>Methanosarcinales</taxon>
        <taxon>ANME-2 cluster</taxon>
        <taxon>Candidatus Methanoperedentaceae</taxon>
        <taxon>Candidatus Methanoperedens</taxon>
    </lineage>
</organism>
<reference evidence="2 3" key="1">
    <citation type="submission" date="2015-09" db="EMBL/GenBank/DDBJ databases">
        <title>A metagenomics-based metabolic model of nitrate-dependent anaerobic oxidation of methane by Methanoperedens-like archaea.</title>
        <authorList>
            <person name="Arshad A."/>
            <person name="Speth D.R."/>
            <person name="De Graaf R.M."/>
            <person name="Op Den Camp H.J."/>
            <person name="Jetten M.S."/>
            <person name="Welte C.U."/>
        </authorList>
    </citation>
    <scope>NUCLEOTIDE SEQUENCE [LARGE SCALE GENOMIC DNA]</scope>
</reference>
<evidence type="ECO:0000259" key="1">
    <source>
        <dbReference type="Pfam" id="PF13173"/>
    </source>
</evidence>
<dbReference type="PATRIC" id="fig|1719120.3.peg.4135"/>
<dbReference type="Gene3D" id="3.40.50.300">
    <property type="entry name" value="P-loop containing nucleotide triphosphate hydrolases"/>
    <property type="match status" value="1"/>
</dbReference>
<dbReference type="SUPFAM" id="SSF52540">
    <property type="entry name" value="P-loop containing nucleoside triphosphate hydrolases"/>
    <property type="match status" value="1"/>
</dbReference>
<gene>
    <name evidence="2" type="ORF">MPEBLZ_03802</name>
</gene>
<dbReference type="EMBL" id="LKCM01000323">
    <property type="protein sequence ID" value="KPQ41650.1"/>
    <property type="molecule type" value="Genomic_DNA"/>
</dbReference>
<dbReference type="Proteomes" id="UP000050360">
    <property type="component" value="Unassembled WGS sequence"/>
</dbReference>
<accession>A0A0N8KQB2</accession>
<protein>
    <recommendedName>
        <fullName evidence="1">AAA domain-containing protein</fullName>
    </recommendedName>
</protein>
<dbReference type="PANTHER" id="PTHR34704">
    <property type="entry name" value="ATPASE"/>
    <property type="match status" value="1"/>
</dbReference>
<evidence type="ECO:0000313" key="2">
    <source>
        <dbReference type="EMBL" id="KPQ41650.1"/>
    </source>
</evidence>
<proteinExistence type="predicted"/>
<dbReference type="AlphaFoldDB" id="A0A0N8KQB2"/>
<name>A0A0N8KQB2_9EURY</name>